<dbReference type="EMBL" id="BAEK01000012">
    <property type="protein sequence ID" value="GAC03529.1"/>
    <property type="molecule type" value="Genomic_DNA"/>
</dbReference>
<keyword evidence="2" id="KW-1185">Reference proteome</keyword>
<sequence>MRYPLNFIMFVGFSNTTSAFYCLHRLVTVSDEMVSAVLTFKN</sequence>
<gene>
    <name evidence="1" type="ORF">GAGA_0666</name>
</gene>
<dbReference type="Proteomes" id="UP000008372">
    <property type="component" value="Unassembled WGS sequence"/>
</dbReference>
<evidence type="ECO:0000313" key="2">
    <source>
        <dbReference type="Proteomes" id="UP000008372"/>
    </source>
</evidence>
<protein>
    <submittedName>
        <fullName evidence="1">Uncharacterized protein</fullName>
    </submittedName>
</protein>
<name>A0ABQ0I2G9_9ALTE</name>
<comment type="caution">
    <text evidence="1">The sequence shown here is derived from an EMBL/GenBank/DDBJ whole genome shotgun (WGS) entry which is preliminary data.</text>
</comment>
<reference evidence="1 2" key="1">
    <citation type="journal article" date="2014" name="Environ. Microbiol.">
        <title>Comparative genomics of the marine bacterial genus Glaciecola reveals the high degree of genomic diversity and genomic characteristic for cold adaptation.</title>
        <authorList>
            <person name="Qin Q.L."/>
            <person name="Xie B.B."/>
            <person name="Yu Y."/>
            <person name="Shu Y.L."/>
            <person name="Rong J.C."/>
            <person name="Zhang Y.J."/>
            <person name="Zhao D.L."/>
            <person name="Chen X.L."/>
            <person name="Zhang X.Y."/>
            <person name="Chen B."/>
            <person name="Zhou B.C."/>
            <person name="Zhang Y.Z."/>
        </authorList>
    </citation>
    <scope>NUCLEOTIDE SEQUENCE [LARGE SCALE GENOMIC DNA]</scope>
    <source>
        <strain evidence="1 2">NO2</strain>
    </source>
</reference>
<accession>A0ABQ0I2G9</accession>
<evidence type="ECO:0000313" key="1">
    <source>
        <dbReference type="EMBL" id="GAC03529.1"/>
    </source>
</evidence>
<organism evidence="1 2">
    <name type="scientific">Paraglaciecola agarilytica NO2</name>
    <dbReference type="NCBI Taxonomy" id="1125747"/>
    <lineage>
        <taxon>Bacteria</taxon>
        <taxon>Pseudomonadati</taxon>
        <taxon>Pseudomonadota</taxon>
        <taxon>Gammaproteobacteria</taxon>
        <taxon>Alteromonadales</taxon>
        <taxon>Alteromonadaceae</taxon>
        <taxon>Paraglaciecola</taxon>
    </lineage>
</organism>
<proteinExistence type="predicted"/>